<proteinExistence type="predicted"/>
<feature type="signal peptide" evidence="2">
    <location>
        <begin position="1"/>
        <end position="20"/>
    </location>
</feature>
<feature type="chain" id="PRO_5017289023" evidence="2">
    <location>
        <begin position="21"/>
        <end position="299"/>
    </location>
</feature>
<evidence type="ECO:0000313" key="4">
    <source>
        <dbReference type="Proteomes" id="UP000249402"/>
    </source>
</evidence>
<dbReference type="VEuPathDB" id="FungiDB:BO80DRAFT_423453"/>
<gene>
    <name evidence="3" type="ORF">BO80DRAFT_423453</name>
</gene>
<keyword evidence="2" id="KW-0732">Signal</keyword>
<feature type="compositionally biased region" description="Low complexity" evidence="1">
    <location>
        <begin position="287"/>
        <end position="299"/>
    </location>
</feature>
<accession>A0A395H537</accession>
<organism evidence="3 4">
    <name type="scientific">Aspergillus ibericus CBS 121593</name>
    <dbReference type="NCBI Taxonomy" id="1448316"/>
    <lineage>
        <taxon>Eukaryota</taxon>
        <taxon>Fungi</taxon>
        <taxon>Dikarya</taxon>
        <taxon>Ascomycota</taxon>
        <taxon>Pezizomycotina</taxon>
        <taxon>Eurotiomycetes</taxon>
        <taxon>Eurotiomycetidae</taxon>
        <taxon>Eurotiales</taxon>
        <taxon>Aspergillaceae</taxon>
        <taxon>Aspergillus</taxon>
        <taxon>Aspergillus subgen. Circumdati</taxon>
    </lineage>
</organism>
<name>A0A395H537_9EURO</name>
<dbReference type="Proteomes" id="UP000249402">
    <property type="component" value="Unassembled WGS sequence"/>
</dbReference>
<dbReference type="GeneID" id="37223923"/>
<dbReference type="RefSeq" id="XP_025577318.1">
    <property type="nucleotide sequence ID" value="XM_025719058.1"/>
</dbReference>
<protein>
    <submittedName>
        <fullName evidence="3">Uncharacterized protein</fullName>
    </submittedName>
</protein>
<evidence type="ECO:0000313" key="3">
    <source>
        <dbReference type="EMBL" id="RAL02991.1"/>
    </source>
</evidence>
<keyword evidence="4" id="KW-1185">Reference proteome</keyword>
<dbReference type="AlphaFoldDB" id="A0A395H537"/>
<reference evidence="3 4" key="1">
    <citation type="submission" date="2018-02" db="EMBL/GenBank/DDBJ databases">
        <title>The genomes of Aspergillus section Nigri reveals drivers in fungal speciation.</title>
        <authorList>
            <consortium name="DOE Joint Genome Institute"/>
            <person name="Vesth T.C."/>
            <person name="Nybo J."/>
            <person name="Theobald S."/>
            <person name="Brandl J."/>
            <person name="Frisvad J.C."/>
            <person name="Nielsen K.F."/>
            <person name="Lyhne E.K."/>
            <person name="Kogle M.E."/>
            <person name="Kuo A."/>
            <person name="Riley R."/>
            <person name="Clum A."/>
            <person name="Nolan M."/>
            <person name="Lipzen A."/>
            <person name="Salamov A."/>
            <person name="Henrissat B."/>
            <person name="Wiebenga A."/>
            <person name="De vries R.P."/>
            <person name="Grigoriev I.V."/>
            <person name="Mortensen U.H."/>
            <person name="Andersen M.R."/>
            <person name="Baker S.E."/>
        </authorList>
    </citation>
    <scope>NUCLEOTIDE SEQUENCE [LARGE SCALE GENOMIC DNA]</scope>
    <source>
        <strain evidence="3 4">CBS 121593</strain>
    </source>
</reference>
<dbReference type="EMBL" id="KZ824429">
    <property type="protein sequence ID" value="RAL02991.1"/>
    <property type="molecule type" value="Genomic_DNA"/>
</dbReference>
<dbReference type="OrthoDB" id="4509548at2759"/>
<evidence type="ECO:0000256" key="2">
    <source>
        <dbReference type="SAM" id="SignalP"/>
    </source>
</evidence>
<sequence length="299" mass="32915">MKPLNLLLLLTTLLLPTVHADNASIGYELLFYYYVYKMEYQSGAPRTIAVDCQSRDTGGGMCKFDEFVKHVIEADWYPSYEPAAADHTTTPDDSQLTRINRNIPGSARLDLGKLLNNLDPDQKAYAIIITKVLHAADAAFAADENLSTTDMAQAVAYAKEAKSVRNEVVFPIQQEALQGRVDAEVLEYVHSTLTGFDWVRTFGNIDLAVEDGSLDSDVAKGYKAQLRLFARNFQHDIYVAKEAGHLNNVRALATAVTRITRNIEDREPGATEAEIPSTECSDEFSSDETTSSSSSSGSD</sequence>
<feature type="region of interest" description="Disordered" evidence="1">
    <location>
        <begin position="264"/>
        <end position="299"/>
    </location>
</feature>
<evidence type="ECO:0000256" key="1">
    <source>
        <dbReference type="SAM" id="MobiDB-lite"/>
    </source>
</evidence>